<keyword evidence="3" id="KW-1185">Reference proteome</keyword>
<sequence>MADDRDTLPLPDCGRLPLGSLESRVRSLTARPEQLRAGARPARGDPTALRPEQGGGRAGSPVAPAASPVPFGPPPHGTPDQRGKPKGDRS</sequence>
<comment type="caution">
    <text evidence="2">The sequence shown here is derived from an EMBL/GenBank/DDBJ whole genome shotgun (WGS) entry which is preliminary data.</text>
</comment>
<name>A0ABW6KW63_9ACTN</name>
<reference evidence="2 3" key="1">
    <citation type="submission" date="2024-10" db="EMBL/GenBank/DDBJ databases">
        <title>The Natural Products Discovery Center: Release of the First 8490 Sequenced Strains for Exploring Actinobacteria Biosynthetic Diversity.</title>
        <authorList>
            <person name="Kalkreuter E."/>
            <person name="Kautsar S.A."/>
            <person name="Yang D."/>
            <person name="Bader C.D."/>
            <person name="Teijaro C.N."/>
            <person name="Fluegel L."/>
            <person name="Davis C.M."/>
            <person name="Simpson J.R."/>
            <person name="Lauterbach L."/>
            <person name="Steele A.D."/>
            <person name="Gui C."/>
            <person name="Meng S."/>
            <person name="Li G."/>
            <person name="Viehrig K."/>
            <person name="Ye F."/>
            <person name="Su P."/>
            <person name="Kiefer A.F."/>
            <person name="Nichols A."/>
            <person name="Cepeda A.J."/>
            <person name="Yan W."/>
            <person name="Fan B."/>
            <person name="Jiang Y."/>
            <person name="Adhikari A."/>
            <person name="Zheng C.-J."/>
            <person name="Schuster L."/>
            <person name="Cowan T.M."/>
            <person name="Smanski M.J."/>
            <person name="Chevrette M.G."/>
            <person name="De Carvalho L.P.S."/>
            <person name="Shen B."/>
        </authorList>
    </citation>
    <scope>NUCLEOTIDE SEQUENCE [LARGE SCALE GENOMIC DNA]</scope>
    <source>
        <strain evidence="2 3">NPDC007147</strain>
    </source>
</reference>
<evidence type="ECO:0000313" key="2">
    <source>
        <dbReference type="EMBL" id="MFE9172086.1"/>
    </source>
</evidence>
<feature type="compositionally biased region" description="Low complexity" evidence="1">
    <location>
        <begin position="59"/>
        <end position="69"/>
    </location>
</feature>
<feature type="compositionally biased region" description="Basic and acidic residues" evidence="1">
    <location>
        <begin position="79"/>
        <end position="90"/>
    </location>
</feature>
<protein>
    <submittedName>
        <fullName evidence="2">Uncharacterized protein</fullName>
    </submittedName>
</protein>
<proteinExistence type="predicted"/>
<organism evidence="2 3">
    <name type="scientific">Streptomyces kebangsaanensis</name>
    <dbReference type="NCBI Taxonomy" id="864058"/>
    <lineage>
        <taxon>Bacteria</taxon>
        <taxon>Bacillati</taxon>
        <taxon>Actinomycetota</taxon>
        <taxon>Actinomycetes</taxon>
        <taxon>Kitasatosporales</taxon>
        <taxon>Streptomycetaceae</taxon>
        <taxon>Streptomyces</taxon>
    </lineage>
</organism>
<dbReference type="Proteomes" id="UP001601197">
    <property type="component" value="Unassembled WGS sequence"/>
</dbReference>
<feature type="region of interest" description="Disordered" evidence="1">
    <location>
        <begin position="1"/>
        <end position="90"/>
    </location>
</feature>
<dbReference type="RefSeq" id="WP_388349427.1">
    <property type="nucleotide sequence ID" value="NZ_JBIAFJ010000020.1"/>
</dbReference>
<gene>
    <name evidence="2" type="ORF">ACFYNZ_21830</name>
</gene>
<accession>A0ABW6KW63</accession>
<evidence type="ECO:0000256" key="1">
    <source>
        <dbReference type="SAM" id="MobiDB-lite"/>
    </source>
</evidence>
<evidence type="ECO:0000313" key="3">
    <source>
        <dbReference type="Proteomes" id="UP001601197"/>
    </source>
</evidence>
<dbReference type="EMBL" id="JBIAFJ010000020">
    <property type="protein sequence ID" value="MFE9172086.1"/>
    <property type="molecule type" value="Genomic_DNA"/>
</dbReference>